<dbReference type="Gene3D" id="1.10.287.70">
    <property type="match status" value="1"/>
</dbReference>
<keyword evidence="4" id="KW-0630">Potassium</keyword>
<feature type="transmembrane region" description="Helical" evidence="10">
    <location>
        <begin position="351"/>
        <end position="369"/>
    </location>
</feature>
<evidence type="ECO:0000256" key="7">
    <source>
        <dbReference type="ARBA" id="ARBA00023136"/>
    </source>
</evidence>
<dbReference type="Proteomes" id="UP001046870">
    <property type="component" value="Chromosome 16"/>
</dbReference>
<evidence type="ECO:0000256" key="5">
    <source>
        <dbReference type="ARBA" id="ARBA00022989"/>
    </source>
</evidence>
<accession>A0A9D3PMM7</accession>
<dbReference type="InterPro" id="IPR013099">
    <property type="entry name" value="K_chnl_dom"/>
</dbReference>
<dbReference type="AlphaFoldDB" id="A0A9D3PMM7"/>
<reference evidence="12" key="1">
    <citation type="submission" date="2021-01" db="EMBL/GenBank/DDBJ databases">
        <authorList>
            <person name="Zahm M."/>
            <person name="Roques C."/>
            <person name="Cabau C."/>
            <person name="Klopp C."/>
            <person name="Donnadieu C."/>
            <person name="Jouanno E."/>
            <person name="Lampietro C."/>
            <person name="Louis A."/>
            <person name="Herpin A."/>
            <person name="Echchiki A."/>
            <person name="Berthelot C."/>
            <person name="Parey E."/>
            <person name="Roest-Crollius H."/>
            <person name="Braasch I."/>
            <person name="Postlethwait J."/>
            <person name="Bobe J."/>
            <person name="Montfort J."/>
            <person name="Bouchez O."/>
            <person name="Begum T."/>
            <person name="Mejri S."/>
            <person name="Adams A."/>
            <person name="Chen W.-J."/>
            <person name="Guiguen Y."/>
        </authorList>
    </citation>
    <scope>NUCLEOTIDE SEQUENCE</scope>
    <source>
        <strain evidence="12">YG-15Mar2019-1</strain>
        <tissue evidence="12">Brain</tissue>
    </source>
</reference>
<sequence>MSVAAEEGRSLEERSRCSRLLSILFPLACLFVLLVSYAALGALLFEYIEGGSDHTKLTEEYREFLRGLVNTVQNPSDNSSSTEDLMQKVNTSIIYEFKSKWLQRPARWNFYGSMFFCCTVFTTVGYGEIYPVTITGKVVCILYAMVGIPLMLLVITDVGDILAMLVSKAYMKLHLLCPRRPPCRWPFRKCQEKPAEGGVARDGAYTFSQDLVIREPLDIKQVLRSQASVKRKSVQLRNIEIFDRIIARENLSNFTREAGLPRTLSCPELNQIPAPKDHGNWDLSEIGKELDKLDVPLVVILVLFFTYILFGSLLLPLWETDIDRFDAFYFCFITLTTIGFGDIVPRHPKFFMLTSLFIIVGMAILSMAFKLGQSRIVSCYRQCIGCISRGKVKTYQQLEGN</sequence>
<evidence type="ECO:0000256" key="9">
    <source>
        <dbReference type="RuleBase" id="RU003857"/>
    </source>
</evidence>
<feature type="transmembrane region" description="Helical" evidence="10">
    <location>
        <begin position="295"/>
        <end position="315"/>
    </location>
</feature>
<organism evidence="12 13">
    <name type="scientific">Megalops atlanticus</name>
    <name type="common">Tarpon</name>
    <name type="synonym">Clupea gigantea</name>
    <dbReference type="NCBI Taxonomy" id="7932"/>
    <lineage>
        <taxon>Eukaryota</taxon>
        <taxon>Metazoa</taxon>
        <taxon>Chordata</taxon>
        <taxon>Craniata</taxon>
        <taxon>Vertebrata</taxon>
        <taxon>Euteleostomi</taxon>
        <taxon>Actinopterygii</taxon>
        <taxon>Neopterygii</taxon>
        <taxon>Teleostei</taxon>
        <taxon>Elopiformes</taxon>
        <taxon>Megalopidae</taxon>
        <taxon>Megalops</taxon>
    </lineage>
</organism>
<evidence type="ECO:0000256" key="10">
    <source>
        <dbReference type="SAM" id="Phobius"/>
    </source>
</evidence>
<evidence type="ECO:0000256" key="2">
    <source>
        <dbReference type="ARBA" id="ARBA00022448"/>
    </source>
</evidence>
<keyword evidence="3 9" id="KW-0812">Transmembrane</keyword>
<evidence type="ECO:0000256" key="4">
    <source>
        <dbReference type="ARBA" id="ARBA00022958"/>
    </source>
</evidence>
<comment type="subcellular location">
    <subcellularLocation>
        <location evidence="1">Membrane</location>
        <topology evidence="1">Multi-pass membrane protein</topology>
    </subcellularLocation>
</comment>
<dbReference type="PANTHER" id="PTHR11003:SF346">
    <property type="entry name" value="POTASSIUM CHANNEL SUBFAMILY K MEMBER 18"/>
    <property type="match status" value="1"/>
</dbReference>
<dbReference type="InterPro" id="IPR003280">
    <property type="entry name" value="2pore_dom_K_chnl"/>
</dbReference>
<evidence type="ECO:0000256" key="8">
    <source>
        <dbReference type="ARBA" id="ARBA00023303"/>
    </source>
</evidence>
<keyword evidence="7 10" id="KW-0472">Membrane</keyword>
<dbReference type="SUPFAM" id="SSF81324">
    <property type="entry name" value="Voltage-gated potassium channels"/>
    <property type="match status" value="2"/>
</dbReference>
<evidence type="ECO:0000256" key="1">
    <source>
        <dbReference type="ARBA" id="ARBA00004141"/>
    </source>
</evidence>
<comment type="similarity">
    <text evidence="9">Belongs to the two pore domain potassium channel (TC 1.A.1.8) family.</text>
</comment>
<evidence type="ECO:0000313" key="13">
    <source>
        <dbReference type="Proteomes" id="UP001046870"/>
    </source>
</evidence>
<evidence type="ECO:0000256" key="3">
    <source>
        <dbReference type="ARBA" id="ARBA00022692"/>
    </source>
</evidence>
<keyword evidence="2 9" id="KW-0813">Transport</keyword>
<feature type="domain" description="Potassium channel" evidence="11">
    <location>
        <begin position="97"/>
        <end position="162"/>
    </location>
</feature>
<protein>
    <recommendedName>
        <fullName evidence="11">Potassium channel domain-containing protein</fullName>
    </recommendedName>
</protein>
<feature type="transmembrane region" description="Helical" evidence="10">
    <location>
        <begin position="108"/>
        <end position="129"/>
    </location>
</feature>
<keyword evidence="8 9" id="KW-0407">Ion channel</keyword>
<feature type="transmembrane region" description="Helical" evidence="10">
    <location>
        <begin position="327"/>
        <end position="344"/>
    </location>
</feature>
<feature type="domain" description="Potassium channel" evidence="11">
    <location>
        <begin position="303"/>
        <end position="374"/>
    </location>
</feature>
<gene>
    <name evidence="12" type="ORF">MATL_G00185990</name>
</gene>
<evidence type="ECO:0000256" key="6">
    <source>
        <dbReference type="ARBA" id="ARBA00023065"/>
    </source>
</evidence>
<dbReference type="OrthoDB" id="297496at2759"/>
<feature type="transmembrane region" description="Helical" evidence="10">
    <location>
        <begin position="141"/>
        <end position="166"/>
    </location>
</feature>
<dbReference type="PRINTS" id="PR01333">
    <property type="entry name" value="2POREKCHANEL"/>
</dbReference>
<dbReference type="PANTHER" id="PTHR11003">
    <property type="entry name" value="POTASSIUM CHANNEL, SUBFAMILY K"/>
    <property type="match status" value="1"/>
</dbReference>
<evidence type="ECO:0000313" key="12">
    <source>
        <dbReference type="EMBL" id="KAG7462544.1"/>
    </source>
</evidence>
<dbReference type="GO" id="GO:0022841">
    <property type="term" value="F:potassium ion leak channel activity"/>
    <property type="evidence" value="ECO:0007669"/>
    <property type="project" value="TreeGrafter"/>
</dbReference>
<evidence type="ECO:0000259" key="11">
    <source>
        <dbReference type="Pfam" id="PF07885"/>
    </source>
</evidence>
<dbReference type="GO" id="GO:0015271">
    <property type="term" value="F:outward rectifier potassium channel activity"/>
    <property type="evidence" value="ECO:0007669"/>
    <property type="project" value="TreeGrafter"/>
</dbReference>
<dbReference type="GO" id="GO:0030322">
    <property type="term" value="P:stabilization of membrane potential"/>
    <property type="evidence" value="ECO:0007669"/>
    <property type="project" value="TreeGrafter"/>
</dbReference>
<dbReference type="Pfam" id="PF07885">
    <property type="entry name" value="Ion_trans_2"/>
    <property type="match status" value="2"/>
</dbReference>
<dbReference type="EMBL" id="JAFDVH010000016">
    <property type="protein sequence ID" value="KAG7462544.1"/>
    <property type="molecule type" value="Genomic_DNA"/>
</dbReference>
<keyword evidence="6 9" id="KW-0406">Ion transport</keyword>
<keyword evidence="5 10" id="KW-1133">Transmembrane helix</keyword>
<proteinExistence type="inferred from homology"/>
<keyword evidence="13" id="KW-1185">Reference proteome</keyword>
<name>A0A9D3PMM7_MEGAT</name>
<feature type="transmembrane region" description="Helical" evidence="10">
    <location>
        <begin position="20"/>
        <end position="45"/>
    </location>
</feature>
<dbReference type="GO" id="GO:0005886">
    <property type="term" value="C:plasma membrane"/>
    <property type="evidence" value="ECO:0007669"/>
    <property type="project" value="TreeGrafter"/>
</dbReference>
<comment type="caution">
    <text evidence="12">The sequence shown here is derived from an EMBL/GenBank/DDBJ whole genome shotgun (WGS) entry which is preliminary data.</text>
</comment>